<dbReference type="PANTHER" id="PTHR21562:SF65">
    <property type="entry name" value="PECTIN ACETYLESTERASE"/>
    <property type="match status" value="1"/>
</dbReference>
<comment type="caution">
    <text evidence="7">The sequence shown here is derived from an EMBL/GenBank/DDBJ whole genome shotgun (WGS) entry which is preliminary data.</text>
</comment>
<evidence type="ECO:0000256" key="4">
    <source>
        <dbReference type="ARBA" id="ARBA00022512"/>
    </source>
</evidence>
<evidence type="ECO:0000256" key="5">
    <source>
        <dbReference type="ARBA" id="ARBA00023316"/>
    </source>
</evidence>
<evidence type="ECO:0000313" key="8">
    <source>
        <dbReference type="Proteomes" id="UP001632038"/>
    </source>
</evidence>
<dbReference type="InterPro" id="IPR029058">
    <property type="entry name" value="AB_hydrolase_fold"/>
</dbReference>
<reference evidence="8" key="1">
    <citation type="journal article" date="2024" name="IScience">
        <title>Strigolactones Initiate the Formation of Haustorium-like Structures in Castilleja.</title>
        <authorList>
            <person name="Buerger M."/>
            <person name="Peterson D."/>
            <person name="Chory J."/>
        </authorList>
    </citation>
    <scope>NUCLEOTIDE SEQUENCE [LARGE SCALE GENOMIC DNA]</scope>
</reference>
<feature type="signal peptide" evidence="6">
    <location>
        <begin position="1"/>
        <end position="31"/>
    </location>
</feature>
<keyword evidence="5 6" id="KW-0961">Cell wall biogenesis/degradation</keyword>
<dbReference type="PANTHER" id="PTHR21562">
    <property type="entry name" value="NOTUM-RELATED"/>
    <property type="match status" value="1"/>
</dbReference>
<dbReference type="EC" id="3.1.1.-" evidence="6"/>
<protein>
    <recommendedName>
        <fullName evidence="6">Pectin acetylesterase</fullName>
        <ecNumber evidence="6">3.1.1.-</ecNumber>
    </recommendedName>
</protein>
<keyword evidence="6" id="KW-0378">Hydrolase</keyword>
<accession>A0ABD3CY63</accession>
<evidence type="ECO:0000256" key="3">
    <source>
        <dbReference type="ARBA" id="ARBA00005784"/>
    </source>
</evidence>
<name>A0ABD3CY63_9LAMI</name>
<comment type="subcellular location">
    <subcellularLocation>
        <location evidence="2 6">Secreted</location>
        <location evidence="2 6">Cell wall</location>
    </subcellularLocation>
</comment>
<comment type="similarity">
    <text evidence="3 6">Belongs to the pectinacetylesterase family.</text>
</comment>
<keyword evidence="8" id="KW-1185">Reference proteome</keyword>
<keyword evidence="4 6" id="KW-0134">Cell wall</keyword>
<organism evidence="7 8">
    <name type="scientific">Castilleja foliolosa</name>
    <dbReference type="NCBI Taxonomy" id="1961234"/>
    <lineage>
        <taxon>Eukaryota</taxon>
        <taxon>Viridiplantae</taxon>
        <taxon>Streptophyta</taxon>
        <taxon>Embryophyta</taxon>
        <taxon>Tracheophyta</taxon>
        <taxon>Spermatophyta</taxon>
        <taxon>Magnoliopsida</taxon>
        <taxon>eudicotyledons</taxon>
        <taxon>Gunneridae</taxon>
        <taxon>Pentapetalae</taxon>
        <taxon>asterids</taxon>
        <taxon>lamiids</taxon>
        <taxon>Lamiales</taxon>
        <taxon>Orobanchaceae</taxon>
        <taxon>Pedicularideae</taxon>
        <taxon>Castillejinae</taxon>
        <taxon>Castilleja</taxon>
    </lineage>
</organism>
<dbReference type="GO" id="GO:0016787">
    <property type="term" value="F:hydrolase activity"/>
    <property type="evidence" value="ECO:0007669"/>
    <property type="project" value="UniProtKB-KW"/>
</dbReference>
<comment type="function">
    <text evidence="1 6">Hydrolyzes acetyl esters in homogalacturonan regions of pectin. In type I primary cell wall, galacturonic acid residues of pectin can be acetylated at the O-2 and O-3 positions. Decreasing the degree of acetylation of pectin gels in vitro alters their physical properties.</text>
</comment>
<sequence length="392" mass="44506">MEKNTRTMGHYIMLKLFICLFVVMNTHHVYGDKKRINLTYITNAVEKQAVCNDGSPAAYYYDPGFGEGVNNWIIFLRGGSWCNSTEYCGYRLRTPLGSSKYINPTATFEQIRSANRTTNPDFYNWHRILVMYCDGSSFMGNACHPRITSRGARIFDVLIEEMLEKGMANANNAILAGDSAGGLAALLHCDEFRALLHRTGRVKCLIDSGFFAHAPKLHGAQRRAEYFAGVAAYHGFTNKLPSSCTSRMNASLCIFPENFIKNIQTPLFLLEAKFDIFQMAYVSDEPNYLNCIMNLTLCTHSHFQTMRDYGVAVTELLQEIRDSSSIGMFVHPCLRHGHFQEKSGWGWSYKLRNKTIAEAIGDWYYDRSGPFQEIDSDHEFPLSLNCTKIPNI</sequence>
<keyword evidence="6" id="KW-0732">Signal</keyword>
<keyword evidence="6" id="KW-0964">Secreted</keyword>
<gene>
    <name evidence="7" type="ORF">CASFOL_021078</name>
</gene>
<dbReference type="SUPFAM" id="SSF53474">
    <property type="entry name" value="alpha/beta-Hydrolases"/>
    <property type="match status" value="1"/>
</dbReference>
<dbReference type="AlphaFoldDB" id="A0ABD3CY63"/>
<evidence type="ECO:0000256" key="2">
    <source>
        <dbReference type="ARBA" id="ARBA00004191"/>
    </source>
</evidence>
<evidence type="ECO:0000256" key="1">
    <source>
        <dbReference type="ARBA" id="ARBA00003534"/>
    </source>
</evidence>
<feature type="chain" id="PRO_5044534619" description="Pectin acetylesterase" evidence="6">
    <location>
        <begin position="32"/>
        <end position="392"/>
    </location>
</feature>
<evidence type="ECO:0000313" key="7">
    <source>
        <dbReference type="EMBL" id="KAL3634024.1"/>
    </source>
</evidence>
<dbReference type="Pfam" id="PF03283">
    <property type="entry name" value="PAE"/>
    <property type="match status" value="1"/>
</dbReference>
<dbReference type="InterPro" id="IPR004963">
    <property type="entry name" value="PAE/NOTUM"/>
</dbReference>
<dbReference type="Proteomes" id="UP001632038">
    <property type="component" value="Unassembled WGS sequence"/>
</dbReference>
<evidence type="ECO:0000256" key="6">
    <source>
        <dbReference type="RuleBase" id="RU363114"/>
    </source>
</evidence>
<dbReference type="EMBL" id="JAVIJP010000028">
    <property type="protein sequence ID" value="KAL3634024.1"/>
    <property type="molecule type" value="Genomic_DNA"/>
</dbReference>
<proteinExistence type="inferred from homology"/>
<dbReference type="GO" id="GO:0071555">
    <property type="term" value="P:cell wall organization"/>
    <property type="evidence" value="ECO:0007669"/>
    <property type="project" value="UniProtKB-KW"/>
</dbReference>